<dbReference type="AlphaFoldDB" id="A0AAP5TBZ1"/>
<comment type="caution">
    <text evidence="2">The sequence shown here is derived from an EMBL/GenBank/DDBJ whole genome shotgun (WGS) entry which is preliminary data.</text>
</comment>
<dbReference type="EMBL" id="LXND01000046">
    <property type="protein sequence ID" value="OAD64086.1"/>
    <property type="molecule type" value="Genomic_DNA"/>
</dbReference>
<dbReference type="SUPFAM" id="SSF52540">
    <property type="entry name" value="P-loop containing nucleoside triphosphate hydrolases"/>
    <property type="match status" value="1"/>
</dbReference>
<dbReference type="RefSeq" id="WP_068806396.1">
    <property type="nucleotide sequence ID" value="NZ_CP158977.1"/>
</dbReference>
<dbReference type="InterPro" id="IPR027417">
    <property type="entry name" value="P-loop_NTPase"/>
</dbReference>
<reference evidence="2" key="2">
    <citation type="submission" date="2019-10" db="EMBL/GenBank/DDBJ databases">
        <title>Malate fermentation in French cider.</title>
        <authorList>
            <person name="Cousin F.J."/>
            <person name="Medina Fernandez S."/>
            <person name="Misery B."/>
            <person name="Laplace J.-M."/>
            <person name="Cretenet M."/>
        </authorList>
    </citation>
    <scope>NUCLEOTIDE SEQUENCE</scope>
    <source>
        <strain evidence="2">UCMA15901</strain>
    </source>
</reference>
<keyword evidence="4" id="KW-1185">Reference proteome</keyword>
<gene>
    <name evidence="3" type="ORF">A7K95_06525</name>
    <name evidence="2" type="ORF">GA842_08885</name>
</gene>
<evidence type="ECO:0000259" key="1">
    <source>
        <dbReference type="Pfam" id="PF09848"/>
    </source>
</evidence>
<name>A0AAP5TBZ1_9LACO</name>
<dbReference type="Proteomes" id="UP001275867">
    <property type="component" value="Unassembled WGS sequence"/>
</dbReference>
<dbReference type="Gene3D" id="3.40.50.300">
    <property type="entry name" value="P-loop containing nucleotide triphosphate hydrolases"/>
    <property type="match status" value="1"/>
</dbReference>
<accession>A0AAP5TBZ1</accession>
<sequence length="416" mass="48064">MKLGHFKKEGLQLTPKQLNDARYKLSPFKKLSPEQLNLKNKIMTFINAHLGQSKHAVFTIYGESGTGKSVVLSQIFNDLQTAARSEADDPLNGTKNVFLVNHPEILKVYQEIAGEQPHLFKKDFDRPTSFINRRNKDHLTYDIAIIDEAHLLLSRPDRYNNFDQQNQLVEIIKHSKIVVLVFDENQVLKTKSYWDRARLSQIVQPYSHEEYVLHDQFRMQVDPKLVTWIDEFTHGNLTPVPQHRDDHFDFRIFDDAEAMHQLIIKQNQKVGLSRIVSTTGYPSKLDGGKHYIVEGNFKLPWDQYNYSRQSWAEKPETINEVGSIYTVQGFDLNYVGVILGPPIEYDPETDGVTINLAKVTDSEIFKKRADLTDPKKLTKIKKQLIMNTLNVLLKRGVRGLYIYASQSALRKRLSQL</sequence>
<evidence type="ECO:0000313" key="5">
    <source>
        <dbReference type="Proteomes" id="UP001275867"/>
    </source>
</evidence>
<dbReference type="Proteomes" id="UP000077280">
    <property type="component" value="Unassembled WGS sequence"/>
</dbReference>
<dbReference type="Pfam" id="PF09848">
    <property type="entry name" value="SLFN-g3_helicase"/>
    <property type="match status" value="1"/>
</dbReference>
<feature type="domain" description="Schlafen group 3-like DNA/RNA helicase" evidence="1">
    <location>
        <begin position="56"/>
        <end position="405"/>
    </location>
</feature>
<dbReference type="EMBL" id="WERX01000032">
    <property type="protein sequence ID" value="MDV7694964.1"/>
    <property type="molecule type" value="Genomic_DNA"/>
</dbReference>
<evidence type="ECO:0000313" key="3">
    <source>
        <dbReference type="EMBL" id="OAD64086.1"/>
    </source>
</evidence>
<reference evidence="3 4" key="1">
    <citation type="submission" date="2016-05" db="EMBL/GenBank/DDBJ databases">
        <title>Draft genome sequence of Pediococcus parvulus 2.6, a probiotic beta-glucan producer strain.</title>
        <authorList>
            <person name="Mohedano M.L."/>
            <person name="Perez-Ramos A."/>
            <person name="Duenas M.T."/>
            <person name="Lamontanara A."/>
            <person name="Orru L."/>
            <person name="Spano G."/>
            <person name="Capozzi V."/>
            <person name="Lopez P."/>
        </authorList>
    </citation>
    <scope>NUCLEOTIDE SEQUENCE [LARGE SCALE GENOMIC DNA]</scope>
    <source>
        <strain evidence="3 4">2.6</strain>
    </source>
</reference>
<evidence type="ECO:0000313" key="2">
    <source>
        <dbReference type="EMBL" id="MDV7694964.1"/>
    </source>
</evidence>
<proteinExistence type="predicted"/>
<evidence type="ECO:0000313" key="4">
    <source>
        <dbReference type="Proteomes" id="UP000077280"/>
    </source>
</evidence>
<organism evidence="2 5">
    <name type="scientific">Pediococcus parvulus</name>
    <dbReference type="NCBI Taxonomy" id="54062"/>
    <lineage>
        <taxon>Bacteria</taxon>
        <taxon>Bacillati</taxon>
        <taxon>Bacillota</taxon>
        <taxon>Bacilli</taxon>
        <taxon>Lactobacillales</taxon>
        <taxon>Lactobacillaceae</taxon>
        <taxon>Pediococcus</taxon>
    </lineage>
</organism>
<dbReference type="InterPro" id="IPR018647">
    <property type="entry name" value="SLFN_3-like_DNA/RNA_helicase"/>
</dbReference>
<protein>
    <submittedName>
        <fullName evidence="3">DNA replication initiation protein</fullName>
    </submittedName>
    <submittedName>
        <fullName evidence="2">DUF2075 domain-containing protein</fullName>
    </submittedName>
</protein>